<comment type="subcellular location">
    <subcellularLocation>
        <location evidence="1">Cell membrane</location>
        <topology evidence="1">Multi-pass membrane protein</topology>
    </subcellularLocation>
</comment>
<evidence type="ECO:0000256" key="1">
    <source>
        <dbReference type="ARBA" id="ARBA00004651"/>
    </source>
</evidence>
<evidence type="ECO:0000256" key="4">
    <source>
        <dbReference type="ARBA" id="ARBA00022692"/>
    </source>
</evidence>
<name>A0ABS5KLM8_9ACTN</name>
<dbReference type="Proteomes" id="UP000730482">
    <property type="component" value="Unassembled WGS sequence"/>
</dbReference>
<dbReference type="PANTHER" id="PTHR23517:SF13">
    <property type="entry name" value="MAJOR FACILITATOR SUPERFAMILY MFS_1"/>
    <property type="match status" value="1"/>
</dbReference>
<accession>A0ABS5KLM8</accession>
<dbReference type="RefSeq" id="WP_194893282.1">
    <property type="nucleotide sequence ID" value="NZ_JAAFYZ010000020.1"/>
</dbReference>
<keyword evidence="2" id="KW-0813">Transport</keyword>
<sequence length="423" mass="42712">MATATRRAPAPRPYQAVRTVRTRTADRPAAFALTASILAALLAASSAPTPLYPRYQDIWHLTSLTVTVVFSAYSLALLLALLTTGALSDHLGRRPVLVGALLVQACAMMLLASADGAGALIAARVLQGAATGVATSAAGAALLDLADPRRPGRSALTNSIAPVTGMAAGVLAATLLVGFAPAPTVTVYVVLAVVFAAQAVAVMRTAETARPHAGALRSLRPRLAVPPAARRALLVVGTGVVAVWALGGFYSSLGPALVHLVSPGAPQAAGGLVFFTLSATAALTVWMLRHSVPRTAAIGGTLAVVPATALTLSGLHGVGLPAVYGGAALAGIAFGAVSQGALRMTLAALDEWDRAATLAAYYVLSYLSMSLPAIAAGAATQHYGLRTAAYAYAVGAAVLAVAALAALIVPRSRLVRHVLNDLL</sequence>
<evidence type="ECO:0000313" key="9">
    <source>
        <dbReference type="EMBL" id="MBS2546925.1"/>
    </source>
</evidence>
<feature type="transmembrane region" description="Helical" evidence="7">
    <location>
        <begin position="390"/>
        <end position="409"/>
    </location>
</feature>
<evidence type="ECO:0000256" key="2">
    <source>
        <dbReference type="ARBA" id="ARBA00022448"/>
    </source>
</evidence>
<evidence type="ECO:0000259" key="8">
    <source>
        <dbReference type="PROSITE" id="PS50850"/>
    </source>
</evidence>
<dbReference type="InterPro" id="IPR005829">
    <property type="entry name" value="Sugar_transporter_CS"/>
</dbReference>
<gene>
    <name evidence="9" type="ORF">KGQ19_08580</name>
</gene>
<feature type="transmembrane region" description="Helical" evidence="7">
    <location>
        <begin position="232"/>
        <end position="253"/>
    </location>
</feature>
<proteinExistence type="predicted"/>
<feature type="transmembrane region" description="Helical" evidence="7">
    <location>
        <begin position="322"/>
        <end position="346"/>
    </location>
</feature>
<keyword evidence="6 7" id="KW-0472">Membrane</keyword>
<evidence type="ECO:0000313" key="10">
    <source>
        <dbReference type="Proteomes" id="UP000730482"/>
    </source>
</evidence>
<dbReference type="PANTHER" id="PTHR23517">
    <property type="entry name" value="RESISTANCE PROTEIN MDTM, PUTATIVE-RELATED-RELATED"/>
    <property type="match status" value="1"/>
</dbReference>
<feature type="transmembrane region" description="Helical" evidence="7">
    <location>
        <begin position="265"/>
        <end position="288"/>
    </location>
</feature>
<organism evidence="9 10">
    <name type="scientific">Catenulispora pinistramenti</name>
    <dbReference type="NCBI Taxonomy" id="2705254"/>
    <lineage>
        <taxon>Bacteria</taxon>
        <taxon>Bacillati</taxon>
        <taxon>Actinomycetota</taxon>
        <taxon>Actinomycetes</taxon>
        <taxon>Catenulisporales</taxon>
        <taxon>Catenulisporaceae</taxon>
        <taxon>Catenulispora</taxon>
    </lineage>
</organism>
<feature type="transmembrane region" description="Helical" evidence="7">
    <location>
        <begin position="358"/>
        <end position="378"/>
    </location>
</feature>
<keyword evidence="5 7" id="KW-1133">Transmembrane helix</keyword>
<evidence type="ECO:0000256" key="3">
    <source>
        <dbReference type="ARBA" id="ARBA00022475"/>
    </source>
</evidence>
<evidence type="ECO:0000256" key="5">
    <source>
        <dbReference type="ARBA" id="ARBA00022989"/>
    </source>
</evidence>
<dbReference type="InterPro" id="IPR011701">
    <property type="entry name" value="MFS"/>
</dbReference>
<keyword evidence="3" id="KW-1003">Cell membrane</keyword>
<dbReference type="Gene3D" id="1.20.1250.20">
    <property type="entry name" value="MFS general substrate transporter like domains"/>
    <property type="match status" value="1"/>
</dbReference>
<feature type="domain" description="Major facilitator superfamily (MFS) profile" evidence="8">
    <location>
        <begin position="29"/>
        <end position="413"/>
    </location>
</feature>
<evidence type="ECO:0000256" key="6">
    <source>
        <dbReference type="ARBA" id="ARBA00023136"/>
    </source>
</evidence>
<dbReference type="SUPFAM" id="SSF103473">
    <property type="entry name" value="MFS general substrate transporter"/>
    <property type="match status" value="1"/>
</dbReference>
<feature type="transmembrane region" description="Helical" evidence="7">
    <location>
        <begin position="120"/>
        <end position="143"/>
    </location>
</feature>
<reference evidence="9 10" key="1">
    <citation type="submission" date="2020-02" db="EMBL/GenBank/DDBJ databases">
        <title>Acidophilic actinobacteria isolated from forest soil.</title>
        <authorList>
            <person name="Golinska P."/>
        </authorList>
    </citation>
    <scope>NUCLEOTIDE SEQUENCE [LARGE SCALE GENOMIC DNA]</scope>
    <source>
        <strain evidence="9 10">NL8</strain>
    </source>
</reference>
<dbReference type="EMBL" id="JAAFYZ010000020">
    <property type="protein sequence ID" value="MBS2546925.1"/>
    <property type="molecule type" value="Genomic_DNA"/>
</dbReference>
<feature type="transmembrane region" description="Helical" evidence="7">
    <location>
        <begin position="295"/>
        <end position="316"/>
    </location>
</feature>
<keyword evidence="4 7" id="KW-0812">Transmembrane</keyword>
<protein>
    <submittedName>
        <fullName evidence="9">MFS transporter</fullName>
    </submittedName>
</protein>
<feature type="transmembrane region" description="Helical" evidence="7">
    <location>
        <begin position="96"/>
        <end position="114"/>
    </location>
</feature>
<comment type="caution">
    <text evidence="9">The sequence shown here is derived from an EMBL/GenBank/DDBJ whole genome shotgun (WGS) entry which is preliminary data.</text>
</comment>
<dbReference type="PROSITE" id="PS00216">
    <property type="entry name" value="SUGAR_TRANSPORT_1"/>
    <property type="match status" value="1"/>
</dbReference>
<feature type="transmembrane region" description="Helical" evidence="7">
    <location>
        <begin position="155"/>
        <end position="179"/>
    </location>
</feature>
<feature type="transmembrane region" description="Helical" evidence="7">
    <location>
        <begin position="62"/>
        <end position="84"/>
    </location>
</feature>
<dbReference type="InterPro" id="IPR050171">
    <property type="entry name" value="MFS_Transporters"/>
</dbReference>
<dbReference type="Pfam" id="PF07690">
    <property type="entry name" value="MFS_1"/>
    <property type="match status" value="1"/>
</dbReference>
<dbReference type="InterPro" id="IPR036259">
    <property type="entry name" value="MFS_trans_sf"/>
</dbReference>
<dbReference type="InterPro" id="IPR020846">
    <property type="entry name" value="MFS_dom"/>
</dbReference>
<keyword evidence="10" id="KW-1185">Reference proteome</keyword>
<dbReference type="PROSITE" id="PS50850">
    <property type="entry name" value="MFS"/>
    <property type="match status" value="1"/>
</dbReference>
<evidence type="ECO:0000256" key="7">
    <source>
        <dbReference type="SAM" id="Phobius"/>
    </source>
</evidence>
<feature type="transmembrane region" description="Helical" evidence="7">
    <location>
        <begin position="185"/>
        <end position="203"/>
    </location>
</feature>